<dbReference type="InterPro" id="IPR038765">
    <property type="entry name" value="Papain-like_cys_pep_sf"/>
</dbReference>
<protein>
    <submittedName>
        <fullName evidence="6">Ubiquitin carboxyl-terminal hydrolase 38</fullName>
    </submittedName>
</protein>
<feature type="domain" description="USP" evidence="3">
    <location>
        <begin position="317"/>
        <end position="618"/>
    </location>
</feature>
<dbReference type="PROSITE" id="PS50235">
    <property type="entry name" value="USP_3"/>
    <property type="match status" value="1"/>
</dbReference>
<dbReference type="Pfam" id="PF21246">
    <property type="entry name" value="Usp38-like_N"/>
    <property type="match status" value="1"/>
</dbReference>
<dbReference type="OrthoDB" id="2420415at2759"/>
<dbReference type="GO" id="GO:0016579">
    <property type="term" value="P:protein deubiquitination"/>
    <property type="evidence" value="ECO:0007669"/>
    <property type="project" value="InterPro"/>
</dbReference>
<keyword evidence="6" id="KW-0378">Hydrolase</keyword>
<dbReference type="AlphaFoldDB" id="A0A6P7GYY3"/>
<dbReference type="RefSeq" id="XP_028151332.1">
    <property type="nucleotide sequence ID" value="XM_028295531.1"/>
</dbReference>
<dbReference type="SUPFAM" id="SSF54001">
    <property type="entry name" value="Cysteine proteinases"/>
    <property type="match status" value="1"/>
</dbReference>
<dbReference type="PROSITE" id="PS00972">
    <property type="entry name" value="USP_1"/>
    <property type="match status" value="1"/>
</dbReference>
<sequence>MVFGPIKFGHKMAVKQKVVECATPTKEARLQIILRALQGLSANDGLQDKFCAQVVRSLGTVPIPSDPGSYMKFVEDIKKVQNILSKECSEHVFIALKALLDEISNPDPQKQLSPAMSIVLQLIDEATIPNAVKYILNCGYPEQHLEKAFFTLSIWLTQCFWVENLGPLVLAFMKGLEAEHHYEILIEVTLVTIEPLFKLVMFPKIRKSVGPVVLYMLSRNQHNNPQIFHKTIPLAKTVCDKLDKERSDSSLRFLQEIVQLFIALMEAFPGYPELYQPLNEVIQPFCISTDYKPPLHYKSWTAGIVSPTVDKFVVEKVGLNNLGNTCYMNSVLQALFITKTFRNEVLLNNKAISQLFSKLQTLFVLLQFSKRNSLSPNDILHLSRPPGFLLGHQHDSSEFLGYLLDTLHEQEKNFTNSLENNSADEGATAVLPTVVQQSFGGRTMTVSRCGECTTTSERVDDFRELQLSFPNHSDNQSVQTLLDYYLQPEILSGDNQYHCDICSRLTDGEKITRIVEAPPRLIFTLKHFRYDPTSHQRTKLLQTVVLDDYLTIDTYRYELYAAVVHCGSSVDSGHYYTLAKDKAQWYKFNDSFVSRATTDDLKRLKPPETAYILFYSREDIKEPENLPPTILPTSLQIVLTKDQSEFEAEKNQQTGKSFNFRHNRNDEPPPPNCGGGGFSTSGNMLVC</sequence>
<reference evidence="6" key="1">
    <citation type="submission" date="2025-04" db="UniProtKB">
        <authorList>
            <consortium name="RefSeq"/>
        </authorList>
    </citation>
    <scope>IDENTIFICATION</scope>
</reference>
<accession>A0A6P7GYY3</accession>
<evidence type="ECO:0000313" key="5">
    <source>
        <dbReference type="Proteomes" id="UP001652700"/>
    </source>
</evidence>
<dbReference type="Gene3D" id="3.90.70.10">
    <property type="entry name" value="Cysteine proteinases"/>
    <property type="match status" value="1"/>
</dbReference>
<evidence type="ECO:0000256" key="1">
    <source>
        <dbReference type="ARBA" id="ARBA00009085"/>
    </source>
</evidence>
<dbReference type="InterPro" id="IPR049407">
    <property type="entry name" value="Usp38-like_N"/>
</dbReference>
<dbReference type="Proteomes" id="UP001652700">
    <property type="component" value="Unplaced"/>
</dbReference>
<dbReference type="InterPro" id="IPR001394">
    <property type="entry name" value="Peptidase_C19_UCH"/>
</dbReference>
<gene>
    <name evidence="6" type="primary">LOC114344709</name>
</gene>
<organism evidence="6">
    <name type="scientific">Diabrotica virgifera virgifera</name>
    <name type="common">western corn rootworm</name>
    <dbReference type="NCBI Taxonomy" id="50390"/>
    <lineage>
        <taxon>Eukaryota</taxon>
        <taxon>Metazoa</taxon>
        <taxon>Ecdysozoa</taxon>
        <taxon>Arthropoda</taxon>
        <taxon>Hexapoda</taxon>
        <taxon>Insecta</taxon>
        <taxon>Pterygota</taxon>
        <taxon>Neoptera</taxon>
        <taxon>Endopterygota</taxon>
        <taxon>Coleoptera</taxon>
        <taxon>Polyphaga</taxon>
        <taxon>Cucujiformia</taxon>
        <taxon>Chrysomeloidea</taxon>
        <taxon>Chrysomelidae</taxon>
        <taxon>Galerucinae</taxon>
        <taxon>Diabroticina</taxon>
        <taxon>Diabroticites</taxon>
        <taxon>Diabrotica</taxon>
    </lineage>
</organism>
<dbReference type="PANTHER" id="PTHR24006:SF908">
    <property type="entry name" value="DEUBIQUITINATING APOPTOTIC INHIBITOR, ISOFORM A"/>
    <property type="match status" value="1"/>
</dbReference>
<evidence type="ECO:0000313" key="6">
    <source>
        <dbReference type="RefSeq" id="XP_028151332.1"/>
    </source>
</evidence>
<dbReference type="InterPro" id="IPR028889">
    <property type="entry name" value="USP"/>
</dbReference>
<keyword evidence="5" id="KW-1185">Reference proteome</keyword>
<evidence type="ECO:0000256" key="2">
    <source>
        <dbReference type="SAM" id="MobiDB-lite"/>
    </source>
</evidence>
<feature type="region of interest" description="Disordered" evidence="2">
    <location>
        <begin position="646"/>
        <end position="687"/>
    </location>
</feature>
<dbReference type="GO" id="GO:0004843">
    <property type="term" value="F:cysteine-type deubiquitinase activity"/>
    <property type="evidence" value="ECO:0007669"/>
    <property type="project" value="InterPro"/>
</dbReference>
<evidence type="ECO:0000313" key="4">
    <source>
        <dbReference type="EnsemblMetazoa" id="XP_050513591.1"/>
    </source>
</evidence>
<proteinExistence type="inferred from homology"/>
<dbReference type="Pfam" id="PF00443">
    <property type="entry name" value="UCH"/>
    <property type="match status" value="1"/>
</dbReference>
<dbReference type="GO" id="GO:0005634">
    <property type="term" value="C:nucleus"/>
    <property type="evidence" value="ECO:0007669"/>
    <property type="project" value="TreeGrafter"/>
</dbReference>
<dbReference type="FunCoup" id="A0A6P7GYY3">
    <property type="interactions" value="1058"/>
</dbReference>
<dbReference type="InterPro" id="IPR018200">
    <property type="entry name" value="USP_CS"/>
</dbReference>
<dbReference type="InParanoid" id="A0A6P7GYY3"/>
<reference evidence="4" key="2">
    <citation type="submission" date="2025-05" db="UniProtKB">
        <authorList>
            <consortium name="EnsemblMetazoa"/>
        </authorList>
    </citation>
    <scope>IDENTIFICATION</scope>
</reference>
<evidence type="ECO:0000259" key="3">
    <source>
        <dbReference type="PROSITE" id="PS50235"/>
    </source>
</evidence>
<dbReference type="EnsemblMetazoa" id="XM_050657634.1">
    <property type="protein sequence ID" value="XP_050513591.1"/>
    <property type="gene ID" value="LOC126889379"/>
</dbReference>
<dbReference type="PANTHER" id="PTHR24006">
    <property type="entry name" value="UBIQUITIN CARBOXYL-TERMINAL HYDROLASE"/>
    <property type="match status" value="1"/>
</dbReference>
<dbReference type="GO" id="GO:0005829">
    <property type="term" value="C:cytosol"/>
    <property type="evidence" value="ECO:0007669"/>
    <property type="project" value="TreeGrafter"/>
</dbReference>
<dbReference type="InterPro" id="IPR050164">
    <property type="entry name" value="Peptidase_C19"/>
</dbReference>
<name>A0A6P7GYY3_DIAVI</name>
<comment type="similarity">
    <text evidence="1">Belongs to the peptidase C19 family.</text>
</comment>